<evidence type="ECO:0000259" key="5">
    <source>
        <dbReference type="PROSITE" id="PS50158"/>
    </source>
</evidence>
<dbReference type="SUPFAM" id="SSF50630">
    <property type="entry name" value="Acid proteases"/>
    <property type="match status" value="1"/>
</dbReference>
<keyword evidence="7" id="KW-1185">Reference proteome</keyword>
<keyword evidence="1" id="KW-0378">Hydrolase</keyword>
<evidence type="ECO:0000256" key="2">
    <source>
        <dbReference type="PROSITE-ProRule" id="PRU00047"/>
    </source>
</evidence>
<comment type="caution">
    <text evidence="6">The sequence shown here is derived from an EMBL/GenBank/DDBJ whole genome shotgun (WGS) entry which is preliminary data.</text>
</comment>
<keyword evidence="2" id="KW-0862">Zinc</keyword>
<dbReference type="InterPro" id="IPR021109">
    <property type="entry name" value="Peptidase_aspartic_dom_sf"/>
</dbReference>
<dbReference type="Proteomes" id="UP000231279">
    <property type="component" value="Unassembled WGS sequence"/>
</dbReference>
<evidence type="ECO:0000256" key="3">
    <source>
        <dbReference type="SAM" id="Coils"/>
    </source>
</evidence>
<dbReference type="Pfam" id="PF01107">
    <property type="entry name" value="MP"/>
    <property type="match status" value="1"/>
</dbReference>
<dbReference type="InterPro" id="IPR036875">
    <property type="entry name" value="Znf_CCHC_sf"/>
</dbReference>
<feature type="region of interest" description="Disordered" evidence="4">
    <location>
        <begin position="238"/>
        <end position="258"/>
    </location>
</feature>
<accession>A0A2G9HW49</accession>
<dbReference type="GO" id="GO:0004190">
    <property type="term" value="F:aspartic-type endopeptidase activity"/>
    <property type="evidence" value="ECO:0007669"/>
    <property type="project" value="InterPro"/>
</dbReference>
<dbReference type="InterPro" id="IPR018061">
    <property type="entry name" value="Retropepsins"/>
</dbReference>
<dbReference type="Pfam" id="PF00077">
    <property type="entry name" value="RVP"/>
    <property type="match status" value="1"/>
</dbReference>
<dbReference type="PANTHER" id="PTHR33054">
    <property type="entry name" value="CCHC-TYPE DOMAIN-CONTAINING PROTEIN"/>
    <property type="match status" value="1"/>
</dbReference>
<dbReference type="InterPro" id="IPR056648">
    <property type="entry name" value="DUF7746"/>
</dbReference>
<evidence type="ECO:0000313" key="6">
    <source>
        <dbReference type="EMBL" id="PIN21719.1"/>
    </source>
</evidence>
<dbReference type="OrthoDB" id="1429427at2759"/>
<feature type="compositionally biased region" description="Polar residues" evidence="4">
    <location>
        <begin position="869"/>
        <end position="884"/>
    </location>
</feature>
<feature type="coiled-coil region" evidence="3">
    <location>
        <begin position="199"/>
        <end position="226"/>
    </location>
</feature>
<keyword evidence="2" id="KW-0863">Zinc-finger</keyword>
<feature type="domain" description="CCHC-type" evidence="5">
    <location>
        <begin position="811"/>
        <end position="824"/>
    </location>
</feature>
<dbReference type="Pfam" id="PF24496">
    <property type="entry name" value="DUF7588"/>
    <property type="match status" value="1"/>
</dbReference>
<dbReference type="InterPro" id="IPR001878">
    <property type="entry name" value="Znf_CCHC"/>
</dbReference>
<name>A0A2G9HW49_9LAMI</name>
<dbReference type="CDD" id="cd00303">
    <property type="entry name" value="retropepsin_like"/>
    <property type="match status" value="1"/>
</dbReference>
<dbReference type="GO" id="GO:0003676">
    <property type="term" value="F:nucleic acid binding"/>
    <property type="evidence" value="ECO:0007669"/>
    <property type="project" value="InterPro"/>
</dbReference>
<dbReference type="InterPro" id="IPR028919">
    <property type="entry name" value="Viral_movement"/>
</dbReference>
<feature type="compositionally biased region" description="Basic and acidic residues" evidence="4">
    <location>
        <begin position="238"/>
        <end position="251"/>
    </location>
</feature>
<dbReference type="PROSITE" id="PS50158">
    <property type="entry name" value="ZF_CCHC"/>
    <property type="match status" value="1"/>
</dbReference>
<keyword evidence="2" id="KW-0479">Metal-binding</keyword>
<dbReference type="AlphaFoldDB" id="A0A2G9HW49"/>
<dbReference type="Pfam" id="PF24925">
    <property type="entry name" value="DUF7746"/>
    <property type="match status" value="1"/>
</dbReference>
<dbReference type="EMBL" id="NKXS01000900">
    <property type="protein sequence ID" value="PIN21719.1"/>
    <property type="molecule type" value="Genomic_DNA"/>
</dbReference>
<evidence type="ECO:0000256" key="4">
    <source>
        <dbReference type="SAM" id="MobiDB-lite"/>
    </source>
</evidence>
<dbReference type="InterPro" id="IPR056010">
    <property type="entry name" value="DUF7588"/>
</dbReference>
<reference evidence="7" key="1">
    <citation type="journal article" date="2018" name="Gigascience">
        <title>Genome assembly of the Pink Ipe (Handroanthus impetiginosus, Bignoniaceae), a highly valued, ecologically keystone Neotropical timber forest tree.</title>
        <authorList>
            <person name="Silva-Junior O.B."/>
            <person name="Grattapaglia D."/>
            <person name="Novaes E."/>
            <person name="Collevatti R.G."/>
        </authorList>
    </citation>
    <scope>NUCLEOTIDE SEQUENCE [LARGE SCALE GENOMIC DNA]</scope>
    <source>
        <strain evidence="7">cv. UFG-1</strain>
    </source>
</reference>
<organism evidence="6 7">
    <name type="scientific">Handroanthus impetiginosus</name>
    <dbReference type="NCBI Taxonomy" id="429701"/>
    <lineage>
        <taxon>Eukaryota</taxon>
        <taxon>Viridiplantae</taxon>
        <taxon>Streptophyta</taxon>
        <taxon>Embryophyta</taxon>
        <taxon>Tracheophyta</taxon>
        <taxon>Spermatophyta</taxon>
        <taxon>Magnoliopsida</taxon>
        <taxon>eudicotyledons</taxon>
        <taxon>Gunneridae</taxon>
        <taxon>Pentapetalae</taxon>
        <taxon>asterids</taxon>
        <taxon>lamiids</taxon>
        <taxon>Lamiales</taxon>
        <taxon>Bignoniaceae</taxon>
        <taxon>Crescentiina</taxon>
        <taxon>Tabebuia alliance</taxon>
        <taxon>Handroanthus</taxon>
    </lineage>
</organism>
<dbReference type="STRING" id="429701.A0A2G9HW49"/>
<dbReference type="SMART" id="SM00343">
    <property type="entry name" value="ZnF_C2HC"/>
    <property type="match status" value="1"/>
</dbReference>
<dbReference type="Pfam" id="PF22909">
    <property type="entry name" value="Caulimovir_coat_dom"/>
    <property type="match status" value="1"/>
</dbReference>
<dbReference type="Gene3D" id="2.40.70.10">
    <property type="entry name" value="Acid Proteases"/>
    <property type="match status" value="1"/>
</dbReference>
<dbReference type="PANTHER" id="PTHR33054:SF9">
    <property type="entry name" value="CCHC-TYPE DOMAIN-CONTAINING PROTEIN"/>
    <property type="match status" value="1"/>
</dbReference>
<protein>
    <recommendedName>
        <fullName evidence="5">CCHC-type domain-containing protein</fullName>
    </recommendedName>
</protein>
<dbReference type="GO" id="GO:0006508">
    <property type="term" value="P:proteolysis"/>
    <property type="evidence" value="ECO:0007669"/>
    <property type="project" value="InterPro"/>
</dbReference>
<evidence type="ECO:0000256" key="1">
    <source>
        <dbReference type="ARBA" id="ARBA00022801"/>
    </source>
</evidence>
<dbReference type="SUPFAM" id="SSF57756">
    <property type="entry name" value="Retrovirus zinc finger-like domains"/>
    <property type="match status" value="1"/>
</dbReference>
<proteinExistence type="predicted"/>
<gene>
    <name evidence="6" type="ORF">CDL12_05580</name>
</gene>
<feature type="compositionally biased region" description="Basic and acidic residues" evidence="4">
    <location>
        <begin position="417"/>
        <end position="429"/>
    </location>
</feature>
<feature type="region of interest" description="Disordered" evidence="4">
    <location>
        <begin position="417"/>
        <end position="441"/>
    </location>
</feature>
<feature type="region of interest" description="Disordered" evidence="4">
    <location>
        <begin position="861"/>
        <end position="884"/>
    </location>
</feature>
<dbReference type="InterPro" id="IPR001969">
    <property type="entry name" value="Aspartic_peptidase_AS"/>
</dbReference>
<keyword evidence="3" id="KW-0175">Coiled coil</keyword>
<sequence>MVEESIPLQEGLKELSMLSKRLIEHHKQKYKYLHLGMIQIGLKPLTRLGLNTSALILVRDRRHNKFEDSLLGIVESTLCDGPVYFKCFPNFTVSLTDPNIMQSLMLNIKTEGFDMLKGTPNVALVYRLCYKVMNTVVPRTKISSTDIYDKKGETTLFITDLEKVKLPEVWTLEQAVPLVKEPPRQVESILQYLDEDVEIKFSQNRKVRLNIDLEKERQKIEILRVNKTPENIHQPEYKVETPESSYRRRDNSPTPSDMGYGLNVITEELYLPKKIQKMFNKPQNIHKKQWFLSYHTLKKQKWYLKNYMFYCEKIGEIGFPNFSNSSQIAVIESTYQTYITAKGKPIQATHPPCMSLIMKTAEDRVIDAIPFKHGVTNDGITHVLQQNNYTNMCMQSISKQTSRIEEIVSKIGMKPFEKGESSKTKEDSVPFKPPPSFENEKFHLNSKKDSEFVEELIVRLQKIKVEEQKTQVAITTLKEGNSSEETPNEEVQVNKISRRNKISKQYSKPYFPRPSPVDIQFEEKADFAQFNGESIVEWNIDGMSEYQIRTIVKYMLMYASAAKLKGNKDEAIAKAIITGFTGQLQGWWDFYLKDVAKEKILKAVTHDPTTNETKSDAVNTLIYTIMAHFVGANELLSNRTTEQLINLQCPTLSYFYWYRQTFMAIVMTRKDCYEDFWKEKFLSGLPKAFAERMRNKLKAKYNNSIPYSQLEYGDLAAEVIAEGINFCNDLKLKRQFELEKQGNREILGNFCEQIGYQPIDYPKKENIKNWKKKHKKNYYSKEKFKRKEKTSPNEKLKVSKGKGKKKKIVICWRCGQVGHYANRCNVKKKLEALDLDEGLKKSLCKILLNEEGEDMFVNIASKNSDSDSENTFTNSDYDNNSEKTSTNEECDDFCECAKCYVKNFNLSLNVLTKDESFILDLIDQISDPIKKRQALEKYLQEKPSPSKLAEKTFDKEPYSLQKIMARTKELSKREPTISELKSEINEVKKELSFIKEKIFYLENPQKPLKEAKVNTLDRVITQKWFVEVTLIVNKEFSLKVEAMVDSGADLNCISEGLIPSRYYSKTTQVITAANRQPLPIEYKLSDAAICNNGICLPMPFIMVKNLSTSVILGNPFLHMLFPIEKIDEKGITSRLEGNELYFPFITLPKFHTINFLSTVIKRKEKFLSSLKEEVSFKTLEEKIYSEKIQQKISYFQDKFQQEICAETPNAFWERNKHVVSLPYEEDFNENQIPTKAKPIAMGPRHLELCKKEINDLIKRVARHSMSKMLQNSKEELQGL</sequence>
<evidence type="ECO:0000313" key="7">
    <source>
        <dbReference type="Proteomes" id="UP000231279"/>
    </source>
</evidence>
<dbReference type="GO" id="GO:0008270">
    <property type="term" value="F:zinc ion binding"/>
    <property type="evidence" value="ECO:0007669"/>
    <property type="project" value="UniProtKB-KW"/>
</dbReference>
<dbReference type="PROSITE" id="PS00141">
    <property type="entry name" value="ASP_PROTEASE"/>
    <property type="match status" value="1"/>
</dbReference>